<protein>
    <recommendedName>
        <fullName evidence="4">Peptidase M50 domain-containing protein</fullName>
    </recommendedName>
</protein>
<gene>
    <name evidence="2" type="ORF">AKJ65_04125</name>
</gene>
<dbReference type="PANTHER" id="PTHR35864:SF1">
    <property type="entry name" value="ZINC METALLOPROTEASE YWHC-RELATED"/>
    <property type="match status" value="1"/>
</dbReference>
<dbReference type="InterPro" id="IPR052348">
    <property type="entry name" value="Metallopeptidase_M50B"/>
</dbReference>
<evidence type="ECO:0000256" key="1">
    <source>
        <dbReference type="SAM" id="Phobius"/>
    </source>
</evidence>
<keyword evidence="1" id="KW-1133">Transmembrane helix</keyword>
<evidence type="ECO:0008006" key="4">
    <source>
        <dbReference type="Google" id="ProtNLM"/>
    </source>
</evidence>
<feature type="transmembrane region" description="Helical" evidence="1">
    <location>
        <begin position="137"/>
        <end position="158"/>
    </location>
</feature>
<reference evidence="2 3" key="1">
    <citation type="journal article" date="2016" name="Sci. Rep.">
        <title>Metabolic traits of an uncultured archaeal lineage -MSBL1- from brine pools of the Red Sea.</title>
        <authorList>
            <person name="Mwirichia R."/>
            <person name="Alam I."/>
            <person name="Rashid M."/>
            <person name="Vinu M."/>
            <person name="Ba-Alawi W."/>
            <person name="Anthony Kamau A."/>
            <person name="Kamanda Ngugi D."/>
            <person name="Goker M."/>
            <person name="Klenk H.P."/>
            <person name="Bajic V."/>
            <person name="Stingl U."/>
        </authorList>
    </citation>
    <scope>NUCLEOTIDE SEQUENCE [LARGE SCALE GENOMIC DNA]</scope>
    <source>
        <strain evidence="2">SCGC-AAA259E19</strain>
    </source>
</reference>
<proteinExistence type="predicted"/>
<feature type="transmembrane region" description="Helical" evidence="1">
    <location>
        <begin position="71"/>
        <end position="92"/>
    </location>
</feature>
<keyword evidence="1" id="KW-0472">Membrane</keyword>
<dbReference type="PANTHER" id="PTHR35864">
    <property type="entry name" value="ZINC METALLOPROTEASE MJ0611-RELATED"/>
    <property type="match status" value="1"/>
</dbReference>
<organism evidence="2 3">
    <name type="scientific">candidate division MSBL1 archaeon SCGC-AAA259E19</name>
    <dbReference type="NCBI Taxonomy" id="1698264"/>
    <lineage>
        <taxon>Archaea</taxon>
        <taxon>Methanobacteriati</taxon>
        <taxon>Methanobacteriota</taxon>
        <taxon>candidate division MSBL1</taxon>
    </lineage>
</organism>
<accession>A0A133UJZ7</accession>
<sequence length="191" mass="20700">MLRFEKGELRDIAISVCVLAVAVSGMGPDWRGVIVGNLATVSLSLALGFFGHEMAHKAVAVRYGYRSYYKMWTQGLFFALLIGIASSGRFLFAAPGAVMIQARHTTAEENGKISIAGPLTNLGIAALFYPLTFFPGLVASIGGFGVFINLLLALFNYLPIGPLDGRKICSWKPKLGIGMLVLRDLMMFFET</sequence>
<evidence type="ECO:0000313" key="3">
    <source>
        <dbReference type="Proteomes" id="UP000070284"/>
    </source>
</evidence>
<evidence type="ECO:0000313" key="2">
    <source>
        <dbReference type="EMBL" id="KXA94547.1"/>
    </source>
</evidence>
<feature type="transmembrane region" description="Helical" evidence="1">
    <location>
        <begin position="34"/>
        <end position="51"/>
    </location>
</feature>
<dbReference type="AlphaFoldDB" id="A0A133UJZ7"/>
<feature type="transmembrane region" description="Helical" evidence="1">
    <location>
        <begin position="113"/>
        <end position="131"/>
    </location>
</feature>
<keyword evidence="1" id="KW-0812">Transmembrane</keyword>
<dbReference type="EMBL" id="LHXO01000052">
    <property type="protein sequence ID" value="KXA94547.1"/>
    <property type="molecule type" value="Genomic_DNA"/>
</dbReference>
<keyword evidence="3" id="KW-1185">Reference proteome</keyword>
<comment type="caution">
    <text evidence="2">The sequence shown here is derived from an EMBL/GenBank/DDBJ whole genome shotgun (WGS) entry which is preliminary data.</text>
</comment>
<dbReference type="Proteomes" id="UP000070284">
    <property type="component" value="Unassembled WGS sequence"/>
</dbReference>
<dbReference type="PATRIC" id="fig|1698264.3.peg.1526"/>
<name>A0A133UJZ7_9EURY</name>